<proteinExistence type="predicted"/>
<organism evidence="2 3">
    <name type="scientific">Hermetia illucens</name>
    <name type="common">Black soldier fly</name>
    <dbReference type="NCBI Taxonomy" id="343691"/>
    <lineage>
        <taxon>Eukaryota</taxon>
        <taxon>Metazoa</taxon>
        <taxon>Ecdysozoa</taxon>
        <taxon>Arthropoda</taxon>
        <taxon>Hexapoda</taxon>
        <taxon>Insecta</taxon>
        <taxon>Pterygota</taxon>
        <taxon>Neoptera</taxon>
        <taxon>Endopterygota</taxon>
        <taxon>Diptera</taxon>
        <taxon>Brachycera</taxon>
        <taxon>Stratiomyomorpha</taxon>
        <taxon>Stratiomyidae</taxon>
        <taxon>Hermetiinae</taxon>
        <taxon>Hermetia</taxon>
    </lineage>
</organism>
<dbReference type="InParanoid" id="A0A7R8UUV6"/>
<dbReference type="AlphaFoldDB" id="A0A7R8UUV6"/>
<gene>
    <name evidence="2" type="ORF">HERILL_LOCUS10247</name>
</gene>
<reference evidence="2 3" key="1">
    <citation type="submission" date="2020-11" db="EMBL/GenBank/DDBJ databases">
        <authorList>
            <person name="Wallbank WR R."/>
            <person name="Pardo Diaz C."/>
            <person name="Kozak K."/>
            <person name="Martin S."/>
            <person name="Jiggins C."/>
            <person name="Moest M."/>
            <person name="Warren A I."/>
            <person name="Generalovic N T."/>
            <person name="Byers J.R.P. K."/>
            <person name="Montejo-Kovacevich G."/>
            <person name="Yen C E."/>
        </authorList>
    </citation>
    <scope>NUCLEOTIDE SEQUENCE [LARGE SCALE GENOMIC DNA]</scope>
</reference>
<keyword evidence="1" id="KW-1133">Transmembrane helix</keyword>
<name>A0A7R8UUV6_HERIL</name>
<accession>A0A7R8UUV6</accession>
<keyword evidence="1" id="KW-0472">Membrane</keyword>
<keyword evidence="3" id="KW-1185">Reference proteome</keyword>
<keyword evidence="1" id="KW-0812">Transmembrane</keyword>
<protein>
    <submittedName>
        <fullName evidence="2">Uncharacterized protein</fullName>
    </submittedName>
</protein>
<evidence type="ECO:0000313" key="3">
    <source>
        <dbReference type="Proteomes" id="UP000594454"/>
    </source>
</evidence>
<sequence>MRGLASGETTIIQNELRALLARWVYLGLIILSAFIRFIYSHTFFFSFLPGFDVSSTFEYKIFDFWTSSTSGESQVLDLTLQYSSVVLSSANIRSTSKDT</sequence>
<evidence type="ECO:0000256" key="1">
    <source>
        <dbReference type="SAM" id="Phobius"/>
    </source>
</evidence>
<feature type="transmembrane region" description="Helical" evidence="1">
    <location>
        <begin position="20"/>
        <end position="39"/>
    </location>
</feature>
<evidence type="ECO:0000313" key="2">
    <source>
        <dbReference type="EMBL" id="CAD7087547.1"/>
    </source>
</evidence>
<dbReference type="EMBL" id="LR899012">
    <property type="protein sequence ID" value="CAD7087547.1"/>
    <property type="molecule type" value="Genomic_DNA"/>
</dbReference>
<dbReference type="Proteomes" id="UP000594454">
    <property type="component" value="Chromosome 4"/>
</dbReference>